<dbReference type="InterPro" id="IPR021501">
    <property type="entry name" value="DUF3157"/>
</dbReference>
<evidence type="ECO:0000256" key="1">
    <source>
        <dbReference type="SAM" id="SignalP"/>
    </source>
</evidence>
<comment type="caution">
    <text evidence="2">The sequence shown here is derived from an EMBL/GenBank/DDBJ whole genome shotgun (WGS) entry which is preliminary data.</text>
</comment>
<proteinExistence type="predicted"/>
<sequence>MSCSSLRFGAVKQTQTKGITMKTWITLATLLATSSVYAAEVVKLADGREVKLNDDFTWEYVVKKAMPNTTETTLEKVEAVEASAVAASTTALEAVTTQTTKAPEIATIPVVNKKVGTTVVVNAKKPTMQLSDSGVDVLIGSASYEDGELIFPTSITNQSSQSVIQVEVEVQVFDTSGKQLVKENVTVWQSIKRIADTYLRPQQAEQGKAIKLAVPQSQQYQFSAEVLEVKTR</sequence>
<feature type="signal peptide" evidence="1">
    <location>
        <begin position="1"/>
        <end position="38"/>
    </location>
</feature>
<dbReference type="OrthoDB" id="5593708at2"/>
<evidence type="ECO:0000313" key="3">
    <source>
        <dbReference type="Proteomes" id="UP000572072"/>
    </source>
</evidence>
<protein>
    <submittedName>
        <fullName evidence="2">DUF3157 family protein</fullName>
    </submittedName>
</protein>
<keyword evidence="1" id="KW-0732">Signal</keyword>
<gene>
    <name evidence="2" type="ORF">F0262_17575</name>
</gene>
<evidence type="ECO:0000313" key="2">
    <source>
        <dbReference type="EMBL" id="NOH49857.1"/>
    </source>
</evidence>
<dbReference type="AlphaFoldDB" id="A0A7Y4E309"/>
<dbReference type="Pfam" id="PF11355">
    <property type="entry name" value="DUF3157"/>
    <property type="match status" value="1"/>
</dbReference>
<dbReference type="Proteomes" id="UP000572072">
    <property type="component" value="Unassembled WGS sequence"/>
</dbReference>
<dbReference type="EMBL" id="VTYN01000021">
    <property type="protein sequence ID" value="NOH49857.1"/>
    <property type="molecule type" value="Genomic_DNA"/>
</dbReference>
<feature type="chain" id="PRO_5030593658" evidence="1">
    <location>
        <begin position="39"/>
        <end position="232"/>
    </location>
</feature>
<name>A0A7Y4E309_9VIBR</name>
<accession>A0A7Y4E309</accession>
<organism evidence="2 3">
    <name type="scientific">Vibrio rotiferianus</name>
    <dbReference type="NCBI Taxonomy" id="190895"/>
    <lineage>
        <taxon>Bacteria</taxon>
        <taxon>Pseudomonadati</taxon>
        <taxon>Pseudomonadota</taxon>
        <taxon>Gammaproteobacteria</taxon>
        <taxon>Vibrionales</taxon>
        <taxon>Vibrionaceae</taxon>
        <taxon>Vibrio</taxon>
    </lineage>
</organism>
<reference evidence="2 3" key="1">
    <citation type="submission" date="2019-08" db="EMBL/GenBank/DDBJ databases">
        <title>Draft genome sequencing and comparative genomics of hatchery-associated Vibrios.</title>
        <authorList>
            <person name="Kehlet-Delgado H."/>
            <person name="Mueller R.S."/>
        </authorList>
    </citation>
    <scope>NUCLEOTIDE SEQUENCE [LARGE SCALE GENOMIC DNA]</scope>
    <source>
        <strain evidence="2 3">00-78-3</strain>
    </source>
</reference>